<gene>
    <name evidence="1" type="ORF">N825_06165</name>
</gene>
<dbReference type="InterPro" id="IPR005624">
    <property type="entry name" value="PduO/GlcC-like"/>
</dbReference>
<comment type="caution">
    <text evidence="1">The sequence shown here is derived from an EMBL/GenBank/DDBJ whole genome shotgun (WGS) entry which is preliminary data.</text>
</comment>
<dbReference type="PANTHER" id="PTHR34309">
    <property type="entry name" value="SLR1406 PROTEIN"/>
    <property type="match status" value="1"/>
</dbReference>
<evidence type="ECO:0000313" key="2">
    <source>
        <dbReference type="Proteomes" id="UP000019486"/>
    </source>
</evidence>
<dbReference type="SUPFAM" id="SSF143744">
    <property type="entry name" value="GlcG-like"/>
    <property type="match status" value="1"/>
</dbReference>
<protein>
    <recommendedName>
        <fullName evidence="3">Heme-binding protein</fullName>
    </recommendedName>
</protein>
<dbReference type="EMBL" id="AVFL01000011">
    <property type="protein sequence ID" value="EWY39664.1"/>
    <property type="molecule type" value="Genomic_DNA"/>
</dbReference>
<dbReference type="InterPro" id="IPR038084">
    <property type="entry name" value="PduO/GlcC-like_sf"/>
</dbReference>
<accession>W9H0U4</accession>
<dbReference type="PANTHER" id="PTHR34309:SF1">
    <property type="entry name" value="PROTEIN GLCG"/>
    <property type="match status" value="1"/>
</dbReference>
<dbReference type="STRING" id="1385369.N825_06165"/>
<sequence>MVAVSATPVLAQSSFAPPPLVPYGLSIDVDNAKTAAAAAVAEAKKNNWRMAVAVVDTGGYLVYFEKMADTQTGSVDLAIEKARTSALFRRPSKLFQDAVAGGGEGIRLLRLTGAIPIDGGVPIIVDGKLIGAVGISGGSGDQDGTVAKAGASALK</sequence>
<dbReference type="InterPro" id="IPR052517">
    <property type="entry name" value="GlcG_carb_metab_protein"/>
</dbReference>
<reference evidence="1 2" key="1">
    <citation type="submission" date="2013-08" db="EMBL/GenBank/DDBJ databases">
        <title>The genome sequence of Skermanella stibiiresistens.</title>
        <authorList>
            <person name="Zhu W."/>
            <person name="Wang G."/>
        </authorList>
    </citation>
    <scope>NUCLEOTIDE SEQUENCE [LARGE SCALE GENOMIC DNA]</scope>
    <source>
        <strain evidence="1 2">SB22</strain>
    </source>
</reference>
<dbReference type="Pfam" id="PF03928">
    <property type="entry name" value="HbpS-like"/>
    <property type="match status" value="1"/>
</dbReference>
<dbReference type="AlphaFoldDB" id="W9H0U4"/>
<keyword evidence="2" id="KW-1185">Reference proteome</keyword>
<evidence type="ECO:0008006" key="3">
    <source>
        <dbReference type="Google" id="ProtNLM"/>
    </source>
</evidence>
<dbReference type="Proteomes" id="UP000019486">
    <property type="component" value="Unassembled WGS sequence"/>
</dbReference>
<name>W9H0U4_9PROT</name>
<dbReference type="Gene3D" id="3.30.450.150">
    <property type="entry name" value="Haem-degrading domain"/>
    <property type="match status" value="1"/>
</dbReference>
<organism evidence="1 2">
    <name type="scientific">Skermanella stibiiresistens SB22</name>
    <dbReference type="NCBI Taxonomy" id="1385369"/>
    <lineage>
        <taxon>Bacteria</taxon>
        <taxon>Pseudomonadati</taxon>
        <taxon>Pseudomonadota</taxon>
        <taxon>Alphaproteobacteria</taxon>
        <taxon>Rhodospirillales</taxon>
        <taxon>Azospirillaceae</taxon>
        <taxon>Skermanella</taxon>
    </lineage>
</organism>
<proteinExistence type="predicted"/>
<evidence type="ECO:0000313" key="1">
    <source>
        <dbReference type="EMBL" id="EWY39664.1"/>
    </source>
</evidence>